<dbReference type="Proteomes" id="UP001515480">
    <property type="component" value="Unassembled WGS sequence"/>
</dbReference>
<dbReference type="GO" id="GO:0016042">
    <property type="term" value="P:lipid catabolic process"/>
    <property type="evidence" value="ECO:0007669"/>
    <property type="project" value="UniProtKB-UniRule"/>
</dbReference>
<keyword evidence="1 4" id="KW-0378">Hydrolase</keyword>
<comment type="caution">
    <text evidence="6">The sequence shown here is derived from an EMBL/GenBank/DDBJ whole genome shotgun (WGS) entry which is preliminary data.</text>
</comment>
<feature type="short sequence motif" description="GXSXG" evidence="4">
    <location>
        <begin position="130"/>
        <end position="134"/>
    </location>
</feature>
<evidence type="ECO:0000256" key="3">
    <source>
        <dbReference type="ARBA" id="ARBA00023098"/>
    </source>
</evidence>
<evidence type="ECO:0000256" key="1">
    <source>
        <dbReference type="ARBA" id="ARBA00022801"/>
    </source>
</evidence>
<keyword evidence="3 4" id="KW-0443">Lipid metabolism</keyword>
<evidence type="ECO:0000259" key="5">
    <source>
        <dbReference type="PROSITE" id="PS51635"/>
    </source>
</evidence>
<dbReference type="EMBL" id="JBGBPQ010000022">
    <property type="protein sequence ID" value="KAL1503060.1"/>
    <property type="molecule type" value="Genomic_DNA"/>
</dbReference>
<dbReference type="SUPFAM" id="SSF52151">
    <property type="entry name" value="FabD/lysophospholipase-like"/>
    <property type="match status" value="1"/>
</dbReference>
<evidence type="ECO:0000256" key="4">
    <source>
        <dbReference type="PROSITE-ProRule" id="PRU01161"/>
    </source>
</evidence>
<dbReference type="PANTHER" id="PTHR24185:SF1">
    <property type="entry name" value="CALCIUM-INDEPENDENT PHOSPHOLIPASE A2-GAMMA"/>
    <property type="match status" value="1"/>
</dbReference>
<organism evidence="6 7">
    <name type="scientific">Prymnesium parvum</name>
    <name type="common">Toxic golden alga</name>
    <dbReference type="NCBI Taxonomy" id="97485"/>
    <lineage>
        <taxon>Eukaryota</taxon>
        <taxon>Haptista</taxon>
        <taxon>Haptophyta</taxon>
        <taxon>Prymnesiophyceae</taxon>
        <taxon>Prymnesiales</taxon>
        <taxon>Prymnesiaceae</taxon>
        <taxon>Prymnesium</taxon>
    </lineage>
</organism>
<dbReference type="PROSITE" id="PS51635">
    <property type="entry name" value="PNPLA"/>
    <property type="match status" value="1"/>
</dbReference>
<dbReference type="GO" id="GO:0006631">
    <property type="term" value="P:fatty acid metabolic process"/>
    <property type="evidence" value="ECO:0007669"/>
    <property type="project" value="TreeGrafter"/>
</dbReference>
<protein>
    <recommendedName>
        <fullName evidence="5">PNPLA domain-containing protein</fullName>
    </recommendedName>
</protein>
<dbReference type="AlphaFoldDB" id="A0AB34IM04"/>
<comment type="caution">
    <text evidence="4">Lacks conserved residue(s) required for the propagation of feature annotation.</text>
</comment>
<dbReference type="GO" id="GO:0004620">
    <property type="term" value="F:phospholipase activity"/>
    <property type="evidence" value="ECO:0007669"/>
    <property type="project" value="TreeGrafter"/>
</dbReference>
<feature type="active site" description="Nucleophile" evidence="4">
    <location>
        <position position="132"/>
    </location>
</feature>
<dbReference type="InterPro" id="IPR016035">
    <property type="entry name" value="Acyl_Trfase/lysoPLipase"/>
</dbReference>
<name>A0AB34IM04_PRYPA</name>
<dbReference type="PANTHER" id="PTHR24185">
    <property type="entry name" value="CALCIUM-INDEPENDENT PHOSPHOLIPASE A2-GAMMA"/>
    <property type="match status" value="1"/>
</dbReference>
<evidence type="ECO:0000256" key="2">
    <source>
        <dbReference type="ARBA" id="ARBA00022963"/>
    </source>
</evidence>
<feature type="active site" description="Proton acceptor" evidence="4">
    <location>
        <position position="382"/>
    </location>
</feature>
<evidence type="ECO:0000313" key="7">
    <source>
        <dbReference type="Proteomes" id="UP001515480"/>
    </source>
</evidence>
<proteinExistence type="predicted"/>
<keyword evidence="7" id="KW-1185">Reference proteome</keyword>
<gene>
    <name evidence="6" type="ORF">AB1Y20_011127</name>
</gene>
<keyword evidence="2 4" id="KW-0442">Lipid degradation</keyword>
<dbReference type="Pfam" id="PF01734">
    <property type="entry name" value="Patatin"/>
    <property type="match status" value="1"/>
</dbReference>
<feature type="short sequence motif" description="DGA/G" evidence="4">
    <location>
        <begin position="382"/>
        <end position="384"/>
    </location>
</feature>
<dbReference type="GO" id="GO:0016020">
    <property type="term" value="C:membrane"/>
    <property type="evidence" value="ECO:0007669"/>
    <property type="project" value="TreeGrafter"/>
</dbReference>
<sequence length="539" mass="57580">MAEALAAGLIGAQSTDELELATRLVIHQPDLRCALATHRRLIAHLHLLAIEDSHAWHLAAVRLLCALGQYPRAGKAGGSGRARPTVSPHGVRVLALDGGGTRALLTIEMLKVLEAQTGKKVHELFDVVGGTSTGGILAAGIQERMPLDTLEQLYLELAKDVFVKTARPRRFGQLLLTGATYKAHALELILKRILPRAGLNRRPEEPRASLQAGGAPAGVEIANVAAAAAEQVSAEAEGRRTEGVAAASAHDAGFEHPSWFARRAEQESESLLEALRQPRLHRDASPPPMHAFVVASLTSRAPPLPFLFRNYEYPPLAQSRHHGTPLVPLWQALRATTAAPSYFSEVLLHSGSLAAEGAEEEVAAALSASLGGPTLGKLVLQDGALLANNPAAIALQEARALFPGVPIACLASFGTGSFAPSEIRRPGAWSSTVETLVKAATRTEEVHEMLADILPNAAVPYFRFNPEIPTISLDETSVHKLRELQGAGREFMTHGDGLSQCRALVQLLDRRGAAQRLRSWRAKVISKLGSGIAIARSRL</sequence>
<reference evidence="6 7" key="1">
    <citation type="journal article" date="2024" name="Science">
        <title>Giant polyketide synthase enzymes in the biosynthesis of giant marine polyether toxins.</title>
        <authorList>
            <person name="Fallon T.R."/>
            <person name="Shende V.V."/>
            <person name="Wierzbicki I.H."/>
            <person name="Pendleton A.L."/>
            <person name="Watervoot N.F."/>
            <person name="Auber R.P."/>
            <person name="Gonzalez D.J."/>
            <person name="Wisecaver J.H."/>
            <person name="Moore B.S."/>
        </authorList>
    </citation>
    <scope>NUCLEOTIDE SEQUENCE [LARGE SCALE GENOMIC DNA]</scope>
    <source>
        <strain evidence="6 7">12B1</strain>
    </source>
</reference>
<dbReference type="InterPro" id="IPR002641">
    <property type="entry name" value="PNPLA_dom"/>
</dbReference>
<evidence type="ECO:0000313" key="6">
    <source>
        <dbReference type="EMBL" id="KAL1503060.1"/>
    </source>
</evidence>
<feature type="domain" description="PNPLA" evidence="5">
    <location>
        <begin position="94"/>
        <end position="395"/>
    </location>
</feature>
<dbReference type="Gene3D" id="3.40.1090.10">
    <property type="entry name" value="Cytosolic phospholipase A2 catalytic domain"/>
    <property type="match status" value="1"/>
</dbReference>
<accession>A0AB34IM04</accession>